<evidence type="ECO:0000313" key="5">
    <source>
        <dbReference type="EMBL" id="AWI33574.1"/>
    </source>
</evidence>
<dbReference type="OrthoDB" id="5372565at2"/>
<feature type="coiled-coil region" evidence="2">
    <location>
        <begin position="28"/>
        <end position="108"/>
    </location>
</feature>
<organism evidence="5 6">
    <name type="scientific">Helicobacter apodemus</name>
    <dbReference type="NCBI Taxonomy" id="135569"/>
    <lineage>
        <taxon>Bacteria</taxon>
        <taxon>Pseudomonadati</taxon>
        <taxon>Campylobacterota</taxon>
        <taxon>Epsilonproteobacteria</taxon>
        <taxon>Campylobacterales</taxon>
        <taxon>Helicobacteraceae</taxon>
        <taxon>Helicobacter</taxon>
    </lineage>
</organism>
<dbReference type="PANTHER" id="PTHR21666">
    <property type="entry name" value="PEPTIDASE-RELATED"/>
    <property type="match status" value="1"/>
</dbReference>
<proteinExistence type="predicted"/>
<sequence length="422" mass="48783">MFKIFLILFCILFLNANEKDISQKITQNKAALESKKKKEAQINQKLQELGNEANKQKEEAKALQKVIDESEANIAKNEEEYLQKQKSIEALSQTQKDLFQKRKKIELEIIDLMTKEASFSILLNSYQPESIRDLLTEESFKVLNQNTKQHIINLSEEQSKIVANLQNLQEELKTLKAFIQSENKKRETLKNLQKKQQTLLANYQKEIEKYNQELKKIVQERDGLQDILVNLNILKSQEEEKRKKLQELAKSEKPQPENLSPTNTKQQSQKIPTNDFDVRQVASSYHNINTTKYKGAKTIAPLDDFTIEKRFGPYYDPVYKMKVFNESITLVPKGDDKVKSVLDGKVVFAKDTPILKRVVIIEHKNNIHTIYAQLDKIAPTIKPGSTVKKGYTIGRVENVLKFEVTLKDKHIDPLELITSQNI</sequence>
<gene>
    <name evidence="5" type="ORF">CDV25_01455</name>
</gene>
<dbReference type="Pfam" id="PF01551">
    <property type="entry name" value="Peptidase_M23"/>
    <property type="match status" value="1"/>
</dbReference>
<keyword evidence="2" id="KW-0175">Coiled coil</keyword>
<feature type="domain" description="M23ase beta-sheet core" evidence="4">
    <location>
        <begin position="329"/>
        <end position="413"/>
    </location>
</feature>
<dbReference type="InterPro" id="IPR011055">
    <property type="entry name" value="Dup_hybrid_motif"/>
</dbReference>
<dbReference type="PANTHER" id="PTHR21666:SF289">
    <property type="entry name" value="L-ALA--D-GLU ENDOPEPTIDASE"/>
    <property type="match status" value="1"/>
</dbReference>
<dbReference type="Proteomes" id="UP000244890">
    <property type="component" value="Chromosome"/>
</dbReference>
<feature type="compositionally biased region" description="Polar residues" evidence="3">
    <location>
        <begin position="257"/>
        <end position="272"/>
    </location>
</feature>
<dbReference type="Gene3D" id="2.70.70.10">
    <property type="entry name" value="Glucose Permease (Domain IIA)"/>
    <property type="match status" value="1"/>
</dbReference>
<name>A0A2U8FBP7_9HELI</name>
<reference evidence="5 6" key="1">
    <citation type="submission" date="2017-06" db="EMBL/GenBank/DDBJ databases">
        <title>Complete genome of Helicobacter apodemus.</title>
        <authorList>
            <person name="Cho S."/>
        </authorList>
    </citation>
    <scope>NUCLEOTIDE SEQUENCE [LARGE SCALE GENOMIC DNA]</scope>
    <source>
        <strain evidence="6">SNUVETPUB-15-01</strain>
    </source>
</reference>
<dbReference type="InterPro" id="IPR050570">
    <property type="entry name" value="Cell_wall_metabolism_enzyme"/>
</dbReference>
<dbReference type="EMBL" id="CP021886">
    <property type="protein sequence ID" value="AWI33574.1"/>
    <property type="molecule type" value="Genomic_DNA"/>
</dbReference>
<evidence type="ECO:0000256" key="1">
    <source>
        <dbReference type="ARBA" id="ARBA00022729"/>
    </source>
</evidence>
<feature type="compositionally biased region" description="Basic and acidic residues" evidence="3">
    <location>
        <begin position="244"/>
        <end position="255"/>
    </location>
</feature>
<dbReference type="RefSeq" id="WP_108910469.1">
    <property type="nucleotide sequence ID" value="NZ_CP021886.1"/>
</dbReference>
<evidence type="ECO:0000256" key="2">
    <source>
        <dbReference type="SAM" id="Coils"/>
    </source>
</evidence>
<dbReference type="CDD" id="cd12797">
    <property type="entry name" value="M23_peptidase"/>
    <property type="match status" value="1"/>
</dbReference>
<dbReference type="AlphaFoldDB" id="A0A2U8FBP7"/>
<feature type="region of interest" description="Disordered" evidence="3">
    <location>
        <begin position="244"/>
        <end position="273"/>
    </location>
</feature>
<keyword evidence="1" id="KW-0732">Signal</keyword>
<dbReference type="InterPro" id="IPR016047">
    <property type="entry name" value="M23ase_b-sheet_dom"/>
</dbReference>
<dbReference type="SUPFAM" id="SSF51261">
    <property type="entry name" value="Duplicated hybrid motif"/>
    <property type="match status" value="1"/>
</dbReference>
<evidence type="ECO:0000256" key="3">
    <source>
        <dbReference type="SAM" id="MobiDB-lite"/>
    </source>
</evidence>
<accession>A0A2U8FBP7</accession>
<dbReference type="GO" id="GO:0004222">
    <property type="term" value="F:metalloendopeptidase activity"/>
    <property type="evidence" value="ECO:0007669"/>
    <property type="project" value="TreeGrafter"/>
</dbReference>
<evidence type="ECO:0000313" key="6">
    <source>
        <dbReference type="Proteomes" id="UP000244890"/>
    </source>
</evidence>
<protein>
    <recommendedName>
        <fullName evidence="4">M23ase beta-sheet core domain-containing protein</fullName>
    </recommendedName>
</protein>
<dbReference type="KEGG" id="had:CDV25_01455"/>
<evidence type="ECO:0000259" key="4">
    <source>
        <dbReference type="Pfam" id="PF01551"/>
    </source>
</evidence>